<dbReference type="AlphaFoldDB" id="A0A6N4THS2"/>
<evidence type="ECO:0000256" key="8">
    <source>
        <dbReference type="ARBA" id="ARBA00031423"/>
    </source>
</evidence>
<keyword evidence="7 10" id="KW-0119">Carbohydrate metabolism</keyword>
<keyword evidence="5 10" id="KW-0328">Glycosyltransferase</keyword>
<protein>
    <recommendedName>
        <fullName evidence="4 10">4-alpha-glucanotransferase</fullName>
        <ecNumber evidence="3 10">2.4.1.25</ecNumber>
    </recommendedName>
    <alternativeName>
        <fullName evidence="8 10">Amylomaltase</fullName>
    </alternativeName>
    <alternativeName>
        <fullName evidence="9 10">Disproportionating enzyme</fullName>
    </alternativeName>
</protein>
<keyword evidence="12" id="KW-1185">Reference proteome</keyword>
<dbReference type="NCBIfam" id="NF011079">
    <property type="entry name" value="PRK14508.1-2"/>
    <property type="match status" value="1"/>
</dbReference>
<dbReference type="Pfam" id="PF02446">
    <property type="entry name" value="Glyco_hydro_77"/>
    <property type="match status" value="1"/>
</dbReference>
<evidence type="ECO:0000256" key="5">
    <source>
        <dbReference type="ARBA" id="ARBA00022676"/>
    </source>
</evidence>
<reference evidence="12" key="1">
    <citation type="submission" date="2019-05" db="EMBL/GenBank/DDBJ databases">
        <title>Complete genome sequencing of Absiella argi strain JCM 30884.</title>
        <authorList>
            <person name="Sakamoto M."/>
            <person name="Murakami T."/>
            <person name="Mori H."/>
        </authorList>
    </citation>
    <scope>NUCLEOTIDE SEQUENCE [LARGE SCALE GENOMIC DNA]</scope>
    <source>
        <strain evidence="12">JCM 30884</strain>
    </source>
</reference>
<evidence type="ECO:0000313" key="11">
    <source>
        <dbReference type="EMBL" id="BBK22309.1"/>
    </source>
</evidence>
<dbReference type="SUPFAM" id="SSF51445">
    <property type="entry name" value="(Trans)glycosidases"/>
    <property type="match status" value="1"/>
</dbReference>
<keyword evidence="6 10" id="KW-0808">Transferase</keyword>
<comment type="similarity">
    <text evidence="2 10">Belongs to the disproportionating enzyme family.</text>
</comment>
<evidence type="ECO:0000256" key="7">
    <source>
        <dbReference type="ARBA" id="ARBA00023277"/>
    </source>
</evidence>
<comment type="catalytic activity">
    <reaction evidence="1 10">
        <text>Transfers a segment of a (1-&gt;4)-alpha-D-glucan to a new position in an acceptor, which may be glucose or a (1-&gt;4)-alpha-D-glucan.</text>
        <dbReference type="EC" id="2.4.1.25"/>
    </reaction>
</comment>
<dbReference type="Gene3D" id="3.20.20.80">
    <property type="entry name" value="Glycosidases"/>
    <property type="match status" value="1"/>
</dbReference>
<dbReference type="Proteomes" id="UP000464754">
    <property type="component" value="Chromosome"/>
</dbReference>
<gene>
    <name evidence="11" type="primary">malA</name>
    <name evidence="11" type="ORF">Aargi30884_12120</name>
</gene>
<evidence type="ECO:0000256" key="6">
    <source>
        <dbReference type="ARBA" id="ARBA00022679"/>
    </source>
</evidence>
<dbReference type="InterPro" id="IPR003385">
    <property type="entry name" value="Glyco_hydro_77"/>
</dbReference>
<dbReference type="InterPro" id="IPR017853">
    <property type="entry name" value="GH"/>
</dbReference>
<name>A0A6N4THS2_9FIRM</name>
<accession>A0A6N4THS2</accession>
<evidence type="ECO:0000256" key="3">
    <source>
        <dbReference type="ARBA" id="ARBA00012560"/>
    </source>
</evidence>
<evidence type="ECO:0000256" key="10">
    <source>
        <dbReference type="RuleBase" id="RU361207"/>
    </source>
</evidence>
<evidence type="ECO:0000313" key="12">
    <source>
        <dbReference type="Proteomes" id="UP000464754"/>
    </source>
</evidence>
<organism evidence="11 12">
    <name type="scientific">Amedibacterium intestinale</name>
    <dbReference type="NCBI Taxonomy" id="2583452"/>
    <lineage>
        <taxon>Bacteria</taxon>
        <taxon>Bacillati</taxon>
        <taxon>Bacillota</taxon>
        <taxon>Erysipelotrichia</taxon>
        <taxon>Erysipelotrichales</taxon>
        <taxon>Erysipelotrichaceae</taxon>
        <taxon>Amedibacterium</taxon>
    </lineage>
</organism>
<evidence type="ECO:0000256" key="2">
    <source>
        <dbReference type="ARBA" id="ARBA00005684"/>
    </source>
</evidence>
<evidence type="ECO:0000256" key="1">
    <source>
        <dbReference type="ARBA" id="ARBA00000439"/>
    </source>
</evidence>
<dbReference type="NCBIfam" id="NF011080">
    <property type="entry name" value="PRK14508.1-3"/>
    <property type="match status" value="1"/>
</dbReference>
<dbReference type="KEGG" id="aarg:Aargi30884_12120"/>
<dbReference type="EC" id="2.4.1.25" evidence="3 10"/>
<dbReference type="RefSeq" id="WP_118276924.1">
    <property type="nucleotide sequence ID" value="NZ_AP019695.1"/>
</dbReference>
<proteinExistence type="inferred from homology"/>
<evidence type="ECO:0000256" key="4">
    <source>
        <dbReference type="ARBA" id="ARBA00020295"/>
    </source>
</evidence>
<dbReference type="PANTHER" id="PTHR32438:SF5">
    <property type="entry name" value="4-ALPHA-GLUCANOTRANSFERASE DPE1, CHLOROPLASTIC_AMYLOPLASTIC"/>
    <property type="match status" value="1"/>
</dbReference>
<dbReference type="PANTHER" id="PTHR32438">
    <property type="entry name" value="4-ALPHA-GLUCANOTRANSFERASE DPE1, CHLOROPLASTIC/AMYLOPLASTIC"/>
    <property type="match status" value="1"/>
</dbReference>
<dbReference type="GO" id="GO:0004134">
    <property type="term" value="F:4-alpha-glucanotransferase activity"/>
    <property type="evidence" value="ECO:0007669"/>
    <property type="project" value="UniProtKB-EC"/>
</dbReference>
<dbReference type="EMBL" id="AP019695">
    <property type="protein sequence ID" value="BBK22309.1"/>
    <property type="molecule type" value="Genomic_DNA"/>
</dbReference>
<dbReference type="GO" id="GO:0005975">
    <property type="term" value="P:carbohydrate metabolic process"/>
    <property type="evidence" value="ECO:0007669"/>
    <property type="project" value="InterPro"/>
</dbReference>
<sequence length="489" mass="58105">MKREAGILMPISSLPSNQGIGDFGKHPYRFIDAISKQNIHIWQILPLNPAGYGNSPYQPYSSFAGDEIYISLDTLADYGLIKQSSVRNFNKFSDAVDFEGVRAFKEPYFRKAYKTFLKNFHQFEKEYQLFCSTAEWLYPYAVFIVLKRKNENKPWQEWKKEERDWIDSRQLSLEDMEDEIKYHQFLQFIFYKQWNDIKKYAEKHHVKILGDIPFYVGLDSADVWQYKNQFLLDENGYPSFVAGVPPDYFSETGQRWGNPIYDWNIMKKNRYDFWMKRLAWNAQQFDIIRLDHFRAFDTYWKIPSSCPTAVEGEWILGPAYDFFDEVYKCFPDIHLVAEDLGDLRPQVLKLRDFYHLKGMHVIQFEMQPKLLKKSRKEEVILYTGTHDNDTLEGFYLDLTQNQKIALRRFFHNCGYDDRNFHNLVIRYCLDSNASTVIIPLQDVLGLKKEGRLNTPGTIGSPNWEWKVKNLKEFYSLLPTLGKWIKDSRR</sequence>
<evidence type="ECO:0000256" key="9">
    <source>
        <dbReference type="ARBA" id="ARBA00031501"/>
    </source>
</evidence>
<dbReference type="NCBIfam" id="TIGR00217">
    <property type="entry name" value="malQ"/>
    <property type="match status" value="1"/>
</dbReference>